<reference evidence="2 3" key="1">
    <citation type="journal article" date="2019" name="Sci. Rep.">
        <title>Orb-weaving spider Araneus ventricosus genome elucidates the spidroin gene catalogue.</title>
        <authorList>
            <person name="Kono N."/>
            <person name="Nakamura H."/>
            <person name="Ohtoshi R."/>
            <person name="Moran D.A.P."/>
            <person name="Shinohara A."/>
            <person name="Yoshida Y."/>
            <person name="Fujiwara M."/>
            <person name="Mori M."/>
            <person name="Tomita M."/>
            <person name="Arakawa K."/>
        </authorList>
    </citation>
    <scope>NUCLEOTIDE SEQUENCE [LARGE SCALE GENOMIC DNA]</scope>
</reference>
<keyword evidence="3" id="KW-1185">Reference proteome</keyword>
<accession>A0A4Y2UQH2</accession>
<dbReference type="Proteomes" id="UP000499080">
    <property type="component" value="Unassembled WGS sequence"/>
</dbReference>
<feature type="compositionally biased region" description="Polar residues" evidence="1">
    <location>
        <begin position="52"/>
        <end position="73"/>
    </location>
</feature>
<comment type="caution">
    <text evidence="2">The sequence shown here is derived from an EMBL/GenBank/DDBJ whole genome shotgun (WGS) entry which is preliminary data.</text>
</comment>
<organism evidence="2 3">
    <name type="scientific">Araneus ventricosus</name>
    <name type="common">Orbweaver spider</name>
    <name type="synonym">Epeira ventricosa</name>
    <dbReference type="NCBI Taxonomy" id="182803"/>
    <lineage>
        <taxon>Eukaryota</taxon>
        <taxon>Metazoa</taxon>
        <taxon>Ecdysozoa</taxon>
        <taxon>Arthropoda</taxon>
        <taxon>Chelicerata</taxon>
        <taxon>Arachnida</taxon>
        <taxon>Araneae</taxon>
        <taxon>Araneomorphae</taxon>
        <taxon>Entelegynae</taxon>
        <taxon>Araneoidea</taxon>
        <taxon>Araneidae</taxon>
        <taxon>Araneus</taxon>
    </lineage>
</organism>
<protein>
    <submittedName>
        <fullName evidence="2">Uncharacterized protein</fullName>
    </submittedName>
</protein>
<evidence type="ECO:0000256" key="1">
    <source>
        <dbReference type="SAM" id="MobiDB-lite"/>
    </source>
</evidence>
<feature type="region of interest" description="Disordered" evidence="1">
    <location>
        <begin position="34"/>
        <end position="73"/>
    </location>
</feature>
<dbReference type="EMBL" id="BGPR01038048">
    <property type="protein sequence ID" value="GBO13810.1"/>
    <property type="molecule type" value="Genomic_DNA"/>
</dbReference>
<dbReference type="AlphaFoldDB" id="A0A4Y2UQH2"/>
<feature type="non-terminal residue" evidence="2">
    <location>
        <position position="73"/>
    </location>
</feature>
<sequence>MCYFSISGANTHTAHPTPKDFPMYVPLRGRLEGGIKGGRGGISRKHARKGQPQESDVHLSSSFSTWPLMSLQG</sequence>
<gene>
    <name evidence="2" type="ORF">AVEN_250283_1</name>
</gene>
<evidence type="ECO:0000313" key="2">
    <source>
        <dbReference type="EMBL" id="GBO13810.1"/>
    </source>
</evidence>
<name>A0A4Y2UQH2_ARAVE</name>
<evidence type="ECO:0000313" key="3">
    <source>
        <dbReference type="Proteomes" id="UP000499080"/>
    </source>
</evidence>
<proteinExistence type="predicted"/>